<reference evidence="2 3" key="1">
    <citation type="submission" date="2016-10" db="EMBL/GenBank/DDBJ databases">
        <authorList>
            <person name="de Groot N.N."/>
        </authorList>
    </citation>
    <scope>NUCLEOTIDE SEQUENCE [LARGE SCALE GENOMIC DNA]</scope>
    <source>
        <strain evidence="2 3">ATCC 43154</strain>
    </source>
</reference>
<dbReference type="EMBL" id="FOTW01000038">
    <property type="protein sequence ID" value="SFM84758.1"/>
    <property type="molecule type" value="Genomic_DNA"/>
</dbReference>
<dbReference type="AlphaFoldDB" id="A0A1I4U704"/>
<feature type="signal peptide" evidence="1">
    <location>
        <begin position="1"/>
        <end position="26"/>
    </location>
</feature>
<dbReference type="Gene3D" id="2.40.160.20">
    <property type="match status" value="1"/>
</dbReference>
<organism evidence="2 3">
    <name type="scientific">Rugamonas rubra</name>
    <dbReference type="NCBI Taxonomy" id="758825"/>
    <lineage>
        <taxon>Bacteria</taxon>
        <taxon>Pseudomonadati</taxon>
        <taxon>Pseudomonadota</taxon>
        <taxon>Betaproteobacteria</taxon>
        <taxon>Burkholderiales</taxon>
        <taxon>Oxalobacteraceae</taxon>
        <taxon>Telluria group</taxon>
        <taxon>Rugamonas</taxon>
    </lineage>
</organism>
<dbReference type="STRING" id="758825.SAMN02982985_05510"/>
<dbReference type="RefSeq" id="WP_245774486.1">
    <property type="nucleotide sequence ID" value="NZ_FOTW01000038.1"/>
</dbReference>
<feature type="chain" id="PRO_5011716586" evidence="1">
    <location>
        <begin position="27"/>
        <end position="319"/>
    </location>
</feature>
<name>A0A1I4U704_9BURK</name>
<dbReference type="Proteomes" id="UP000199470">
    <property type="component" value="Unassembled WGS sequence"/>
</dbReference>
<keyword evidence="1" id="KW-0732">Signal</keyword>
<gene>
    <name evidence="2" type="ORF">SAMN02982985_05510</name>
</gene>
<accession>A0A1I4U704</accession>
<evidence type="ECO:0000313" key="2">
    <source>
        <dbReference type="EMBL" id="SFM84758.1"/>
    </source>
</evidence>
<proteinExistence type="predicted"/>
<keyword evidence="3" id="KW-1185">Reference proteome</keyword>
<evidence type="ECO:0000313" key="3">
    <source>
        <dbReference type="Proteomes" id="UP000199470"/>
    </source>
</evidence>
<protein>
    <submittedName>
        <fullName evidence="2">Uncharacterized protein</fullName>
    </submittedName>
</protein>
<sequence length="319" mass="35016">MRFTISNNAALPVGAALLALSGALQAQDVSVQAGQLRVSDTGDKSFAVAVAYAHPVGDYLALSLTYLNEGHPPNHHRDGAAGQVWLRSKINQDGLSFGVGAGQDYYFDTARTATGYSNDHGWAPIYSLQATYHHQNRWYTQVQVNRVVPREKEATTQLLVGFGYRFDGVRGNKLHLEEASTDDTVTLLSGRAIVNSLNSEQSRAYSVEYRRAVGKYIDWTVTGLKEGTTARTRRAGVATQAWLIRSLNDKIELGMGLGPYGVIDLHDVPGRQSHLAGLLSVATRYHFNKRVVGQLLMQRVITDYHRDADVLLLGLGTTF</sequence>
<evidence type="ECO:0000256" key="1">
    <source>
        <dbReference type="SAM" id="SignalP"/>
    </source>
</evidence>